<accession>A0A316GNA6</accession>
<comment type="caution">
    <text evidence="2">The sequence shown here is derived from an EMBL/GenBank/DDBJ whole genome shotgun (WGS) entry which is preliminary data.</text>
</comment>
<dbReference type="AlphaFoldDB" id="A0A316GNA6"/>
<feature type="signal peptide" evidence="1">
    <location>
        <begin position="1"/>
        <end position="23"/>
    </location>
</feature>
<keyword evidence="1" id="KW-0732">Signal</keyword>
<evidence type="ECO:0000313" key="2">
    <source>
        <dbReference type="EMBL" id="PWK62279.1"/>
    </source>
</evidence>
<dbReference type="EMBL" id="QGGW01000001">
    <property type="protein sequence ID" value="PWK62279.1"/>
    <property type="molecule type" value="Genomic_DNA"/>
</dbReference>
<proteinExistence type="predicted"/>
<feature type="chain" id="PRO_5016281607" description="Lipoprotein" evidence="1">
    <location>
        <begin position="24"/>
        <end position="83"/>
    </location>
</feature>
<evidence type="ECO:0008006" key="4">
    <source>
        <dbReference type="Google" id="ProtNLM"/>
    </source>
</evidence>
<sequence>MKTTRIALLIGIWALAACGTSIGMEEQLTNTAVEATHAAGVSPAIAGHAGDMEFVLDEDVFTVERNRFPFLIALVLYLPFLLI</sequence>
<organism evidence="2 3">
    <name type="scientific">Roseicyclus mahoneyensis</name>
    <dbReference type="NCBI Taxonomy" id="164332"/>
    <lineage>
        <taxon>Bacteria</taxon>
        <taxon>Pseudomonadati</taxon>
        <taxon>Pseudomonadota</taxon>
        <taxon>Alphaproteobacteria</taxon>
        <taxon>Rhodobacterales</taxon>
        <taxon>Roseobacteraceae</taxon>
        <taxon>Roseicyclus</taxon>
    </lineage>
</organism>
<reference evidence="2 3" key="1">
    <citation type="submission" date="2018-05" db="EMBL/GenBank/DDBJ databases">
        <title>Genomic Encyclopedia of Type Strains, Phase IV (KMG-IV): sequencing the most valuable type-strain genomes for metagenomic binning, comparative biology and taxonomic classification.</title>
        <authorList>
            <person name="Goeker M."/>
        </authorList>
    </citation>
    <scope>NUCLEOTIDE SEQUENCE [LARGE SCALE GENOMIC DNA]</scope>
    <source>
        <strain evidence="2 3">DSM 16097</strain>
    </source>
</reference>
<evidence type="ECO:0000256" key="1">
    <source>
        <dbReference type="SAM" id="SignalP"/>
    </source>
</evidence>
<protein>
    <recommendedName>
        <fullName evidence="4">Lipoprotein</fullName>
    </recommendedName>
</protein>
<evidence type="ECO:0000313" key="3">
    <source>
        <dbReference type="Proteomes" id="UP000245708"/>
    </source>
</evidence>
<name>A0A316GNA6_9RHOB</name>
<dbReference type="PROSITE" id="PS51257">
    <property type="entry name" value="PROKAR_LIPOPROTEIN"/>
    <property type="match status" value="1"/>
</dbReference>
<dbReference type="Proteomes" id="UP000245708">
    <property type="component" value="Unassembled WGS sequence"/>
</dbReference>
<gene>
    <name evidence="2" type="ORF">C7455_101305</name>
</gene>
<keyword evidence="3" id="KW-1185">Reference proteome</keyword>